<accession>A0A949NGM8</accession>
<evidence type="ECO:0000313" key="6">
    <source>
        <dbReference type="Proteomes" id="UP000712157"/>
    </source>
</evidence>
<evidence type="ECO:0000256" key="2">
    <source>
        <dbReference type="PIRSR" id="PIRSR605754-1"/>
    </source>
</evidence>
<feature type="compositionally biased region" description="Acidic residues" evidence="3">
    <location>
        <begin position="1"/>
        <end position="10"/>
    </location>
</feature>
<dbReference type="Gene3D" id="2.40.260.10">
    <property type="entry name" value="Sortase"/>
    <property type="match status" value="1"/>
</dbReference>
<dbReference type="InterPro" id="IPR009835">
    <property type="entry name" value="SrtB"/>
</dbReference>
<feature type="region of interest" description="Disordered" evidence="3">
    <location>
        <begin position="1"/>
        <end position="34"/>
    </location>
</feature>
<keyword evidence="4" id="KW-1133">Transmembrane helix</keyword>
<dbReference type="EC" id="3.4.22.71" evidence="5"/>
<dbReference type="InterPro" id="IPR023365">
    <property type="entry name" value="Sortase_dom-sf"/>
</dbReference>
<organism evidence="5 6">
    <name type="scientific">Diplocloster agilis</name>
    <dbReference type="NCBI Taxonomy" id="2850323"/>
    <lineage>
        <taxon>Bacteria</taxon>
        <taxon>Bacillati</taxon>
        <taxon>Bacillota</taxon>
        <taxon>Clostridia</taxon>
        <taxon>Lachnospirales</taxon>
        <taxon>Lachnospiraceae</taxon>
        <taxon>Diplocloster</taxon>
    </lineage>
</organism>
<feature type="compositionally biased region" description="Basic residues" evidence="3">
    <location>
        <begin position="23"/>
        <end position="33"/>
    </location>
</feature>
<feature type="compositionally biased region" description="Basic and acidic residues" evidence="3">
    <location>
        <begin position="11"/>
        <end position="22"/>
    </location>
</feature>
<comment type="caution">
    <text evidence="5">The sequence shown here is derived from an EMBL/GenBank/DDBJ whole genome shotgun (WGS) entry which is preliminary data.</text>
</comment>
<protein>
    <submittedName>
        <fullName evidence="5">Class B sortase</fullName>
        <ecNumber evidence="5">3.4.22.71</ecNumber>
    </submittedName>
</protein>
<dbReference type="SUPFAM" id="SSF63817">
    <property type="entry name" value="Sortase"/>
    <property type="match status" value="1"/>
</dbReference>
<evidence type="ECO:0000256" key="3">
    <source>
        <dbReference type="SAM" id="MobiDB-lite"/>
    </source>
</evidence>
<dbReference type="CDD" id="cd05826">
    <property type="entry name" value="Sortase_B"/>
    <property type="match status" value="1"/>
</dbReference>
<feature type="active site" description="Acyl-thioester intermediate" evidence="2">
    <location>
        <position position="276"/>
    </location>
</feature>
<feature type="transmembrane region" description="Helical" evidence="4">
    <location>
        <begin position="42"/>
        <end position="65"/>
    </location>
</feature>
<keyword evidence="4" id="KW-0812">Transmembrane</keyword>
<dbReference type="InterPro" id="IPR005754">
    <property type="entry name" value="Sortase"/>
</dbReference>
<dbReference type="EMBL" id="JAHQCW010000012">
    <property type="protein sequence ID" value="MBU9736698.1"/>
    <property type="molecule type" value="Genomic_DNA"/>
</dbReference>
<dbReference type="Proteomes" id="UP000712157">
    <property type="component" value="Unassembled WGS sequence"/>
</dbReference>
<dbReference type="GO" id="GO:0016787">
    <property type="term" value="F:hydrolase activity"/>
    <property type="evidence" value="ECO:0007669"/>
    <property type="project" value="UniProtKB-KW"/>
</dbReference>
<gene>
    <name evidence="5" type="primary">srtB</name>
    <name evidence="5" type="ORF">KTH89_09115</name>
</gene>
<dbReference type="AlphaFoldDB" id="A0A949NGM8"/>
<evidence type="ECO:0000256" key="4">
    <source>
        <dbReference type="SAM" id="Phobius"/>
    </source>
</evidence>
<proteinExistence type="predicted"/>
<keyword evidence="6" id="KW-1185">Reference proteome</keyword>
<name>A0A949NGM8_9FIRM</name>
<feature type="active site" description="Proton donor/acceptor" evidence="2">
    <location>
        <position position="183"/>
    </location>
</feature>
<dbReference type="RefSeq" id="WP_238721440.1">
    <property type="nucleotide sequence ID" value="NZ_JAHQCW010000012.1"/>
</dbReference>
<evidence type="ECO:0000256" key="1">
    <source>
        <dbReference type="ARBA" id="ARBA00022801"/>
    </source>
</evidence>
<dbReference type="NCBIfam" id="TIGR03064">
    <property type="entry name" value="sortase_srtB"/>
    <property type="match status" value="1"/>
</dbReference>
<keyword evidence="4" id="KW-0472">Membrane</keyword>
<evidence type="ECO:0000313" key="5">
    <source>
        <dbReference type="EMBL" id="MBU9736698.1"/>
    </source>
</evidence>
<keyword evidence="1 5" id="KW-0378">Hydrolase</keyword>
<reference evidence="5" key="1">
    <citation type="submission" date="2021-06" db="EMBL/GenBank/DDBJ databases">
        <title>Description of novel taxa of the family Lachnospiraceae.</title>
        <authorList>
            <person name="Chaplin A.V."/>
            <person name="Sokolova S.R."/>
            <person name="Pikina A.P."/>
            <person name="Korzhanova M."/>
            <person name="Belova V."/>
            <person name="Korostin D."/>
            <person name="Efimov B.A."/>
        </authorList>
    </citation>
    <scope>NUCLEOTIDE SEQUENCE</scope>
    <source>
        <strain evidence="5">ASD5720</strain>
    </source>
</reference>
<dbReference type="Pfam" id="PF04203">
    <property type="entry name" value="Sortase"/>
    <property type="match status" value="1"/>
</dbReference>
<sequence>MDILDLDDDIKEEREKREEEHKPQKHSQGKKSGKGWSAASKAVLVIAVLVFLFAAWQLVSIFVGYKQGTDEYKELEQYISEEEPEPQKIEASGGIAAETEDEKPLTETISRASFDELKAINSDIVGWIEFENIDINYPVVQTGDNDYYLTHTVKNTRNSVGAIFVEYTNNPDFQDDNTFIYGHNMKNGSMFGLLKKYKDQSYYEANQFFWIYTPQGDYMYQIFSCHEAEPESETYTNGFGSKESYASYLQTIKDLSLYDTGVAVTSDDKIVSLSTCTKDKGVRFVVHAKRL</sequence>